<dbReference type="InterPro" id="IPR001789">
    <property type="entry name" value="Sig_transdc_resp-reg_receiver"/>
</dbReference>
<dbReference type="CDD" id="cd17535">
    <property type="entry name" value="REC_NarL-like"/>
    <property type="match status" value="1"/>
</dbReference>
<dbReference type="RefSeq" id="WP_156738953.1">
    <property type="nucleotide sequence ID" value="NZ_CACRYJ010000006.1"/>
</dbReference>
<dbReference type="PROSITE" id="PS50043">
    <property type="entry name" value="HTH_LUXR_2"/>
    <property type="match status" value="1"/>
</dbReference>
<dbReference type="GO" id="GO:0003677">
    <property type="term" value="F:DNA binding"/>
    <property type="evidence" value="ECO:0007669"/>
    <property type="project" value="UniProtKB-KW"/>
</dbReference>
<dbReference type="SMART" id="SM00421">
    <property type="entry name" value="HTH_LUXR"/>
    <property type="match status" value="1"/>
</dbReference>
<dbReference type="CDD" id="cd06170">
    <property type="entry name" value="LuxR_C_like"/>
    <property type="match status" value="1"/>
</dbReference>
<dbReference type="GO" id="GO:0006355">
    <property type="term" value="P:regulation of DNA-templated transcription"/>
    <property type="evidence" value="ECO:0007669"/>
    <property type="project" value="InterPro"/>
</dbReference>
<dbReference type="SUPFAM" id="SSF46894">
    <property type="entry name" value="C-terminal effector domain of the bipartite response regulators"/>
    <property type="match status" value="1"/>
</dbReference>
<dbReference type="PRINTS" id="PR00038">
    <property type="entry name" value="HTHLUXR"/>
</dbReference>
<evidence type="ECO:0000256" key="3">
    <source>
        <dbReference type="ARBA" id="ARBA00023125"/>
    </source>
</evidence>
<proteinExistence type="predicted"/>
<dbReference type="InterPro" id="IPR011006">
    <property type="entry name" value="CheY-like_superfamily"/>
</dbReference>
<dbReference type="PANTHER" id="PTHR43214">
    <property type="entry name" value="TWO-COMPONENT RESPONSE REGULATOR"/>
    <property type="match status" value="1"/>
</dbReference>
<keyword evidence="3" id="KW-0238">DNA-binding</keyword>
<keyword evidence="1 5" id="KW-0597">Phosphoprotein</keyword>
<evidence type="ECO:0000259" key="6">
    <source>
        <dbReference type="PROSITE" id="PS50043"/>
    </source>
</evidence>
<accession>A0A7M4DE47</accession>
<feature type="domain" description="Response regulatory" evidence="7">
    <location>
        <begin position="3"/>
        <end position="121"/>
    </location>
</feature>
<comment type="caution">
    <text evidence="8">The sequence shown here is derived from an EMBL/GenBank/DDBJ whole genome shotgun (WGS) entry which is preliminary data.</text>
</comment>
<gene>
    <name evidence="8" type="primary">liaR_2</name>
    <name evidence="8" type="ORF">HALOF300_00387</name>
</gene>
<dbReference type="Proteomes" id="UP000419743">
    <property type="component" value="Unassembled WGS sequence"/>
</dbReference>
<evidence type="ECO:0000256" key="5">
    <source>
        <dbReference type="PROSITE-ProRule" id="PRU00169"/>
    </source>
</evidence>
<feature type="domain" description="HTH luxR-type" evidence="6">
    <location>
        <begin position="149"/>
        <end position="214"/>
    </location>
</feature>
<dbReference type="Gene3D" id="3.40.50.2300">
    <property type="match status" value="1"/>
</dbReference>
<dbReference type="Pfam" id="PF00072">
    <property type="entry name" value="Response_reg"/>
    <property type="match status" value="1"/>
</dbReference>
<dbReference type="InterPro" id="IPR000792">
    <property type="entry name" value="Tscrpt_reg_LuxR_C"/>
</dbReference>
<dbReference type="InterPro" id="IPR058245">
    <property type="entry name" value="NreC/VraR/RcsB-like_REC"/>
</dbReference>
<sequence length="219" mass="23497">MTRILVADDQEAIRSAFRMVLDAQPDMQVVGEATDGVTALDLARRLRPDVVLADIRMPRMDGLELTRALAGPTVADPIRVVVVTTFDLDSYVHTALRSGACGFLLKRSGPTLLVEAVRAAMAGDTLISPQITVRLLRHLHDDAAADGQYAAPTEPLTGRELDVVALTARGDSNAEIGAELFISAGTVKNHLANVQRKLGARNRVEIAGWAWASGLVGRR</sequence>
<evidence type="ECO:0000259" key="7">
    <source>
        <dbReference type="PROSITE" id="PS50110"/>
    </source>
</evidence>
<dbReference type="GO" id="GO:0000160">
    <property type="term" value="P:phosphorelay signal transduction system"/>
    <property type="evidence" value="ECO:0007669"/>
    <property type="project" value="InterPro"/>
</dbReference>
<dbReference type="PROSITE" id="PS50110">
    <property type="entry name" value="RESPONSE_REGULATORY"/>
    <property type="match status" value="1"/>
</dbReference>
<evidence type="ECO:0000313" key="8">
    <source>
        <dbReference type="EMBL" id="VZO35161.1"/>
    </source>
</evidence>
<organism evidence="8 9">
    <name type="scientific">Occultella aeris</name>
    <dbReference type="NCBI Taxonomy" id="2761496"/>
    <lineage>
        <taxon>Bacteria</taxon>
        <taxon>Bacillati</taxon>
        <taxon>Actinomycetota</taxon>
        <taxon>Actinomycetes</taxon>
        <taxon>Micrococcales</taxon>
        <taxon>Ruaniaceae</taxon>
        <taxon>Occultella</taxon>
    </lineage>
</organism>
<keyword evidence="9" id="KW-1185">Reference proteome</keyword>
<dbReference type="InterPro" id="IPR016032">
    <property type="entry name" value="Sig_transdc_resp-reg_C-effctor"/>
</dbReference>
<protein>
    <submittedName>
        <fullName evidence="8">Transcriptional regulatory protein LiaR</fullName>
    </submittedName>
</protein>
<evidence type="ECO:0000313" key="9">
    <source>
        <dbReference type="Proteomes" id="UP000419743"/>
    </source>
</evidence>
<dbReference type="PROSITE" id="PS00622">
    <property type="entry name" value="HTH_LUXR_1"/>
    <property type="match status" value="1"/>
</dbReference>
<dbReference type="SMART" id="SM00448">
    <property type="entry name" value="REC"/>
    <property type="match status" value="1"/>
</dbReference>
<evidence type="ECO:0000256" key="2">
    <source>
        <dbReference type="ARBA" id="ARBA00023015"/>
    </source>
</evidence>
<dbReference type="EMBL" id="CACRYJ010000006">
    <property type="protein sequence ID" value="VZO35161.1"/>
    <property type="molecule type" value="Genomic_DNA"/>
</dbReference>
<name>A0A7M4DE47_9MICO</name>
<evidence type="ECO:0000256" key="4">
    <source>
        <dbReference type="ARBA" id="ARBA00023163"/>
    </source>
</evidence>
<dbReference type="SUPFAM" id="SSF52172">
    <property type="entry name" value="CheY-like"/>
    <property type="match status" value="1"/>
</dbReference>
<dbReference type="Pfam" id="PF00196">
    <property type="entry name" value="GerE"/>
    <property type="match status" value="1"/>
</dbReference>
<dbReference type="InterPro" id="IPR039420">
    <property type="entry name" value="WalR-like"/>
</dbReference>
<feature type="modified residue" description="4-aspartylphosphate" evidence="5">
    <location>
        <position position="54"/>
    </location>
</feature>
<dbReference type="AlphaFoldDB" id="A0A7M4DE47"/>
<dbReference type="PANTHER" id="PTHR43214:SF24">
    <property type="entry name" value="TRANSCRIPTIONAL REGULATORY PROTEIN NARL-RELATED"/>
    <property type="match status" value="1"/>
</dbReference>
<reference evidence="8 9" key="1">
    <citation type="submission" date="2019-11" db="EMBL/GenBank/DDBJ databases">
        <authorList>
            <person name="Criscuolo A."/>
        </authorList>
    </citation>
    <scope>NUCLEOTIDE SEQUENCE [LARGE SCALE GENOMIC DNA]</scope>
    <source>
        <strain evidence="8">CIP111667</strain>
    </source>
</reference>
<keyword evidence="2" id="KW-0805">Transcription regulation</keyword>
<evidence type="ECO:0000256" key="1">
    <source>
        <dbReference type="ARBA" id="ARBA00022553"/>
    </source>
</evidence>
<keyword evidence="4" id="KW-0804">Transcription</keyword>